<evidence type="ECO:0000313" key="2">
    <source>
        <dbReference type="EMBL" id="MFC7081671.1"/>
    </source>
</evidence>
<dbReference type="RefSeq" id="WP_276280382.1">
    <property type="nucleotide sequence ID" value="NZ_CP119809.1"/>
</dbReference>
<dbReference type="AlphaFoldDB" id="A0ABD5WMC3"/>
<sequence length="349" mass="38464">MTGADIDSPTEITDTIEQPDRGALRRALFDFKRWFLIDANRWFVVGLLAGATFVLTVVVGTFGPVSVQRFLSEGVSPGTTLVELLKTIVSVVTIVLSINQLVLSPELGPVSDQRGRLEDTMELRRRSEGLLDDTVSPLSPGQYLDDLVSALRDRATDLRADVTGGPELESEVDDFAENLAADAESVNEELADAKFGDFEAVAAVMDFDTSGKIRHLRRIRKEYADQLDDDEREALVETVNALELFVIARSYLKTTYIRTEFINFSRALLYVGLPSLLLAFWAAQTYDPGVFPGQTLGVENRLWFVSGAATVSLVPFVTLISYISRLATVSQSTLFIGPFVAGSEQHEEE</sequence>
<proteinExistence type="predicted"/>
<feature type="transmembrane region" description="Helical" evidence="1">
    <location>
        <begin position="84"/>
        <end position="103"/>
    </location>
</feature>
<organism evidence="2 3">
    <name type="scientific">Halorussus caseinilyticus</name>
    <dbReference type="NCBI Taxonomy" id="3034025"/>
    <lineage>
        <taxon>Archaea</taxon>
        <taxon>Methanobacteriati</taxon>
        <taxon>Methanobacteriota</taxon>
        <taxon>Stenosarchaea group</taxon>
        <taxon>Halobacteria</taxon>
        <taxon>Halobacteriales</taxon>
        <taxon>Haladaptataceae</taxon>
        <taxon>Halorussus</taxon>
    </lineage>
</organism>
<dbReference type="Pfam" id="PF25927">
    <property type="entry name" value="DUF7972"/>
    <property type="match status" value="1"/>
</dbReference>
<feature type="transmembrane region" description="Helical" evidence="1">
    <location>
        <begin position="267"/>
        <end position="283"/>
    </location>
</feature>
<name>A0ABD5WMC3_9EURY</name>
<dbReference type="InterPro" id="IPR058278">
    <property type="entry name" value="DUF7972"/>
</dbReference>
<dbReference type="Proteomes" id="UP001596407">
    <property type="component" value="Unassembled WGS sequence"/>
</dbReference>
<reference evidence="2 3" key="1">
    <citation type="journal article" date="2019" name="Int. J. Syst. Evol. Microbiol.">
        <title>The Global Catalogue of Microorganisms (GCM) 10K type strain sequencing project: providing services to taxonomists for standard genome sequencing and annotation.</title>
        <authorList>
            <consortium name="The Broad Institute Genomics Platform"/>
            <consortium name="The Broad Institute Genome Sequencing Center for Infectious Disease"/>
            <person name="Wu L."/>
            <person name="Ma J."/>
        </authorList>
    </citation>
    <scope>NUCLEOTIDE SEQUENCE [LARGE SCALE GENOMIC DNA]</scope>
    <source>
        <strain evidence="2 3">DT72</strain>
    </source>
</reference>
<keyword evidence="1" id="KW-1133">Transmembrane helix</keyword>
<gene>
    <name evidence="2" type="ORF">ACFQJ6_17765</name>
</gene>
<accession>A0ABD5WMC3</accession>
<keyword evidence="3" id="KW-1185">Reference proteome</keyword>
<feature type="transmembrane region" description="Helical" evidence="1">
    <location>
        <begin position="303"/>
        <end position="323"/>
    </location>
</feature>
<keyword evidence="1" id="KW-0472">Membrane</keyword>
<feature type="transmembrane region" description="Helical" evidence="1">
    <location>
        <begin position="42"/>
        <end position="64"/>
    </location>
</feature>
<comment type="caution">
    <text evidence="2">The sequence shown here is derived from an EMBL/GenBank/DDBJ whole genome shotgun (WGS) entry which is preliminary data.</text>
</comment>
<dbReference type="GeneID" id="79305014"/>
<protein>
    <submittedName>
        <fullName evidence="2">Uncharacterized protein</fullName>
    </submittedName>
</protein>
<keyword evidence="1" id="KW-0812">Transmembrane</keyword>
<dbReference type="EMBL" id="JBHSZH010000005">
    <property type="protein sequence ID" value="MFC7081671.1"/>
    <property type="molecule type" value="Genomic_DNA"/>
</dbReference>
<evidence type="ECO:0000256" key="1">
    <source>
        <dbReference type="SAM" id="Phobius"/>
    </source>
</evidence>
<evidence type="ECO:0000313" key="3">
    <source>
        <dbReference type="Proteomes" id="UP001596407"/>
    </source>
</evidence>